<dbReference type="Proteomes" id="UP000463388">
    <property type="component" value="Unassembled WGS sequence"/>
</dbReference>
<evidence type="ECO:0000313" key="4">
    <source>
        <dbReference type="EMBL" id="MVX62061.1"/>
    </source>
</evidence>
<accession>A0A6N8JQ76</accession>
<evidence type="ECO:0000313" key="5">
    <source>
        <dbReference type="Proteomes" id="UP000463388"/>
    </source>
</evidence>
<dbReference type="InterPro" id="IPR026870">
    <property type="entry name" value="Zinc_ribbon_dom"/>
</dbReference>
<protein>
    <submittedName>
        <fullName evidence="4">Zinc-ribbon domain-containing protein</fullName>
    </submittedName>
</protein>
<reference evidence="4 5" key="1">
    <citation type="submission" date="2019-12" db="EMBL/GenBank/DDBJ databases">
        <title>Microbes associate with the intestines of laboratory mice.</title>
        <authorList>
            <person name="Navarre W."/>
            <person name="Wong E."/>
        </authorList>
    </citation>
    <scope>NUCLEOTIDE SEQUENCE [LARGE SCALE GENOMIC DNA]</scope>
    <source>
        <strain evidence="4 5">NM66_B29</strain>
    </source>
</reference>
<feature type="compositionally biased region" description="Acidic residues" evidence="1">
    <location>
        <begin position="106"/>
        <end position="121"/>
    </location>
</feature>
<evidence type="ECO:0000259" key="3">
    <source>
        <dbReference type="Pfam" id="PF13240"/>
    </source>
</evidence>
<dbReference type="OrthoDB" id="9815925at2"/>
<dbReference type="AlphaFoldDB" id="A0A6N8JQ76"/>
<feature type="transmembrane region" description="Helical" evidence="2">
    <location>
        <begin position="65"/>
        <end position="86"/>
    </location>
</feature>
<name>A0A6N8JQ76_9ACTN</name>
<organism evidence="4 5">
    <name type="scientific">Adlercreutzia mucosicola</name>
    <dbReference type="NCBI Taxonomy" id="580026"/>
    <lineage>
        <taxon>Bacteria</taxon>
        <taxon>Bacillati</taxon>
        <taxon>Actinomycetota</taxon>
        <taxon>Coriobacteriia</taxon>
        <taxon>Eggerthellales</taxon>
        <taxon>Eggerthellaceae</taxon>
        <taxon>Adlercreutzia</taxon>
    </lineage>
</organism>
<gene>
    <name evidence="4" type="ORF">GKZ27_11485</name>
</gene>
<sequence>MFCTKCGNEMPDGSKFCTKCGAAFGGAATPKTPTGAATADGAPGQGVPAAGAPEAAATPKKKRGALVAGIAVAAVVALAAVGIAVANPFAAPEPAPEPGSAPVEEPAAEPEATDPEPEAAADAEPAAASEPAVSALPAVWFGAHASDGFSLVNEYGNVTVPAVSDAVLKTPFAGGFSLGIWETSEYDAEWDAVHDEQTHYALFDSAGAAAVDLDPVLAAAGITGQSSVSGDVTSYADGRLVLTVIAQEAGQSNVFLVLNEQGGLAFELGKAEEGPLSGWPAADAFHDAVLLARAGHGEEYLLDGSGNVLASSQEAGAPIGSLGYGYYRKDAPDDQKVYGYDGRPLFDAASVNEGDIIGGKLDYDQPGGSGIVQVSAERQNPYGGANRSLAGLYSVGAGAWIVPLGEGLDAFSDANDGMLWVRTAGPIGSSAAPDGADAAAATGGNVAAAASEDAAGASDADATLRSAIVSASGEVVFDASMADAALTIPEDFRACYLHDGWWGICDDASSEPYALVCIQDGKFLGAIDAPANLADYPNSGMYNV</sequence>
<dbReference type="RefSeq" id="WP_160347529.1">
    <property type="nucleotide sequence ID" value="NZ_WSRR01000053.1"/>
</dbReference>
<dbReference type="Pfam" id="PF13240">
    <property type="entry name" value="Zn_Ribbon_1"/>
    <property type="match status" value="1"/>
</dbReference>
<keyword evidence="5" id="KW-1185">Reference proteome</keyword>
<dbReference type="EMBL" id="WSRR01000053">
    <property type="protein sequence ID" value="MVX62061.1"/>
    <property type="molecule type" value="Genomic_DNA"/>
</dbReference>
<keyword evidence="2" id="KW-0812">Transmembrane</keyword>
<feature type="region of interest" description="Disordered" evidence="1">
    <location>
        <begin position="33"/>
        <end position="55"/>
    </location>
</feature>
<proteinExistence type="predicted"/>
<evidence type="ECO:0000256" key="2">
    <source>
        <dbReference type="SAM" id="Phobius"/>
    </source>
</evidence>
<evidence type="ECO:0000256" key="1">
    <source>
        <dbReference type="SAM" id="MobiDB-lite"/>
    </source>
</evidence>
<feature type="region of interest" description="Disordered" evidence="1">
    <location>
        <begin position="93"/>
        <end position="128"/>
    </location>
</feature>
<feature type="domain" description="Zinc-ribbon" evidence="3">
    <location>
        <begin position="2"/>
        <end position="23"/>
    </location>
</feature>
<keyword evidence="2" id="KW-1133">Transmembrane helix</keyword>
<comment type="caution">
    <text evidence="4">The sequence shown here is derived from an EMBL/GenBank/DDBJ whole genome shotgun (WGS) entry which is preliminary data.</text>
</comment>
<keyword evidence="2" id="KW-0472">Membrane</keyword>